<accession>A0AAP2D920</accession>
<dbReference type="RefSeq" id="WP_254090891.1">
    <property type="nucleotide sequence ID" value="NZ_JAHESC010000018.1"/>
</dbReference>
<dbReference type="GO" id="GO:2001070">
    <property type="term" value="F:starch binding"/>
    <property type="evidence" value="ECO:0007669"/>
    <property type="project" value="InterPro"/>
</dbReference>
<dbReference type="GO" id="GO:0019867">
    <property type="term" value="C:outer membrane"/>
    <property type="evidence" value="ECO:0007669"/>
    <property type="project" value="InterPro"/>
</dbReference>
<comment type="caution">
    <text evidence="2">The sequence shown here is derived from an EMBL/GenBank/DDBJ whole genome shotgun (WGS) entry which is preliminary data.</text>
</comment>
<gene>
    <name evidence="2" type="ORF">KK078_13915</name>
</gene>
<evidence type="ECO:0000313" key="3">
    <source>
        <dbReference type="Proteomes" id="UP001319180"/>
    </source>
</evidence>
<organism evidence="2 3">
    <name type="scientific">Dawidia soli</name>
    <dbReference type="NCBI Taxonomy" id="2782352"/>
    <lineage>
        <taxon>Bacteria</taxon>
        <taxon>Pseudomonadati</taxon>
        <taxon>Bacteroidota</taxon>
        <taxon>Cytophagia</taxon>
        <taxon>Cytophagales</taxon>
        <taxon>Chryseotaleaceae</taxon>
        <taxon>Dawidia</taxon>
    </lineage>
</organism>
<dbReference type="Gene3D" id="2.60.40.3620">
    <property type="match status" value="2"/>
</dbReference>
<reference evidence="2 3" key="1">
    <citation type="submission" date="2021-05" db="EMBL/GenBank/DDBJ databases">
        <title>A Polyphasic approach of four new species of the genus Ohtaekwangia: Ohtaekwangia histidinii sp. nov., Ohtaekwangia cretensis sp. nov., Ohtaekwangia indiensis sp. nov., Ohtaekwangia reichenbachii sp. nov. from diverse environment.</title>
        <authorList>
            <person name="Octaviana S."/>
        </authorList>
    </citation>
    <scope>NUCLEOTIDE SEQUENCE [LARGE SCALE GENOMIC DNA]</scope>
    <source>
        <strain evidence="2 3">PWU37</strain>
    </source>
</reference>
<name>A0AAP2D920_9BACT</name>
<dbReference type="EMBL" id="JAHESC010000018">
    <property type="protein sequence ID" value="MBT1687663.1"/>
    <property type="molecule type" value="Genomic_DNA"/>
</dbReference>
<dbReference type="AlphaFoldDB" id="A0AAP2D920"/>
<keyword evidence="3" id="KW-1185">Reference proteome</keyword>
<proteinExistence type="predicted"/>
<sequence>MKKILNYTLGMCLLTCAACDEDGTDTVLKAGADSHLTASKAEIVLTMETAAETAVVFERTDADYGFASAVTYRLEVDKKSDNFESPRTLVLDANPEVTLTVSQLNDMMLAEELSGEAAADVVVRIRADVSSFVASRYSNTVELKVTPYIAEPPYLTIYQVGDAAEFGWDANAASPMFRSAADNFTYTFTGHLNAGQLKILANRGQWAPMWGVNGSDVFFRETEADPDPGAFMVGSAGYYTFSLDILKMNYTLESYDEAGAPDYASVNIAGDFSGWALIAMANTVSNPHVWTLDYTFEADAAFKFVADGWAAQWGTVGVGDKLYGTAVPAGNDDKIEVTAGSYTLVFNDLTKQFLLIPQE</sequence>
<dbReference type="InterPro" id="IPR025970">
    <property type="entry name" value="SusE"/>
</dbReference>
<evidence type="ECO:0000313" key="2">
    <source>
        <dbReference type="EMBL" id="MBT1687663.1"/>
    </source>
</evidence>
<dbReference type="Pfam" id="PF14292">
    <property type="entry name" value="SusE"/>
    <property type="match status" value="1"/>
</dbReference>
<feature type="domain" description="SusE outer membrane protein" evidence="1">
    <location>
        <begin position="22"/>
        <end position="125"/>
    </location>
</feature>
<dbReference type="Proteomes" id="UP001319180">
    <property type="component" value="Unassembled WGS sequence"/>
</dbReference>
<protein>
    <submittedName>
        <fullName evidence="2">SusE domain-containing protein</fullName>
    </submittedName>
</protein>
<evidence type="ECO:0000259" key="1">
    <source>
        <dbReference type="Pfam" id="PF14292"/>
    </source>
</evidence>